<proteinExistence type="predicted"/>
<sequence>MYASKASKLSNPSQQTPKKVKEISTAIFMFILCALSYALFVFVIFGLKEMIVKGVGMSGANKATFGDERVGGMVRGRRMFENKGH</sequence>
<keyword evidence="3" id="KW-1185">Reference proteome</keyword>
<evidence type="ECO:0000256" key="1">
    <source>
        <dbReference type="SAM" id="Phobius"/>
    </source>
</evidence>
<dbReference type="OrthoDB" id="10322562at2759"/>
<protein>
    <submittedName>
        <fullName evidence="2">Uncharacterized protein</fullName>
    </submittedName>
</protein>
<comment type="caution">
    <text evidence="2">The sequence shown here is derived from an EMBL/GenBank/DDBJ whole genome shotgun (WGS) entry which is preliminary data.</text>
</comment>
<name>A0A9N9LE77_9HELO</name>
<evidence type="ECO:0000313" key="2">
    <source>
        <dbReference type="EMBL" id="CAG8970719.1"/>
    </source>
</evidence>
<accession>A0A9N9LE77</accession>
<dbReference type="AlphaFoldDB" id="A0A9N9LE77"/>
<dbReference type="Proteomes" id="UP000701801">
    <property type="component" value="Unassembled WGS sequence"/>
</dbReference>
<keyword evidence="1" id="KW-0812">Transmembrane</keyword>
<feature type="transmembrane region" description="Helical" evidence="1">
    <location>
        <begin position="26"/>
        <end position="47"/>
    </location>
</feature>
<evidence type="ECO:0000313" key="3">
    <source>
        <dbReference type="Proteomes" id="UP000701801"/>
    </source>
</evidence>
<keyword evidence="1" id="KW-0472">Membrane</keyword>
<organism evidence="2 3">
    <name type="scientific">Hymenoscyphus albidus</name>
    <dbReference type="NCBI Taxonomy" id="595503"/>
    <lineage>
        <taxon>Eukaryota</taxon>
        <taxon>Fungi</taxon>
        <taxon>Dikarya</taxon>
        <taxon>Ascomycota</taxon>
        <taxon>Pezizomycotina</taxon>
        <taxon>Leotiomycetes</taxon>
        <taxon>Helotiales</taxon>
        <taxon>Helotiaceae</taxon>
        <taxon>Hymenoscyphus</taxon>
    </lineage>
</organism>
<gene>
    <name evidence="2" type="ORF">HYALB_00001501</name>
</gene>
<keyword evidence="1" id="KW-1133">Transmembrane helix</keyword>
<dbReference type="EMBL" id="CAJVRM010000002">
    <property type="protein sequence ID" value="CAG8970719.1"/>
    <property type="molecule type" value="Genomic_DNA"/>
</dbReference>
<reference evidence="2" key="1">
    <citation type="submission" date="2021-07" db="EMBL/GenBank/DDBJ databases">
        <authorList>
            <person name="Durling M."/>
        </authorList>
    </citation>
    <scope>NUCLEOTIDE SEQUENCE</scope>
</reference>